<evidence type="ECO:0000256" key="1">
    <source>
        <dbReference type="SAM" id="MobiDB-lite"/>
    </source>
</evidence>
<sequence length="429" mass="48129">MTGRLGILNAPVAVTQKQEHRSASIQNNDRLTPFFPAEGAAGVQKGGRDAQGKRKKNRRVERAKQLIRDYGNGERPANREASGCTLYLSEYRQLLEEISDDDALNYTFMDELRYDYTADNRGKNNTRVQQFVVRTPTAFHERIAGKLQVAIIGWKVAIEEGRAQCGTGACPGQYCTDDHTKEIAKNLEPHGSESVKNSQLAESDKKDPDLSYKLEGYDIGDDKPDNSQLDNGHSDGNLLEWPGLVVEIGWSQNSSDLRKKCEWYIENSNGEVRTVIGIDLHDLYRCYPKRKTLPLGPGKHEMNRATQDDIDKMAVATKKEKALGKAFLWHAEIDSGTKKATAVLHEDSPQIFRDENGKPVGEVAFRIRLEDFISARVLEKIGASHNPELSIMSALLCDRFESALKSQIPNDRDTEMRNKERGKGPGREK</sequence>
<dbReference type="EMBL" id="DF977457">
    <property type="protein sequence ID" value="GAP88744.1"/>
    <property type="molecule type" value="Genomic_DNA"/>
</dbReference>
<feature type="region of interest" description="Disordered" evidence="1">
    <location>
        <begin position="21"/>
        <end position="61"/>
    </location>
</feature>
<feature type="compositionally biased region" description="Basic and acidic residues" evidence="1">
    <location>
        <begin position="202"/>
        <end position="225"/>
    </location>
</feature>
<dbReference type="AlphaFoldDB" id="A0A1W2TKF1"/>
<protein>
    <submittedName>
        <fullName evidence="2">Uncharacterized protein</fullName>
    </submittedName>
</protein>
<keyword evidence="3" id="KW-1185">Reference proteome</keyword>
<name>A0A1W2TKF1_ROSNE</name>
<gene>
    <name evidence="2" type="ORF">SAMD00023353_1201630</name>
</gene>
<feature type="region of interest" description="Disordered" evidence="1">
    <location>
        <begin position="407"/>
        <end position="429"/>
    </location>
</feature>
<evidence type="ECO:0000313" key="2">
    <source>
        <dbReference type="EMBL" id="GAP88744.1"/>
    </source>
</evidence>
<feature type="compositionally biased region" description="Basic and acidic residues" evidence="1">
    <location>
        <begin position="410"/>
        <end position="429"/>
    </location>
</feature>
<organism evidence="2">
    <name type="scientific">Rosellinia necatrix</name>
    <name type="common">White root-rot fungus</name>
    <dbReference type="NCBI Taxonomy" id="77044"/>
    <lineage>
        <taxon>Eukaryota</taxon>
        <taxon>Fungi</taxon>
        <taxon>Dikarya</taxon>
        <taxon>Ascomycota</taxon>
        <taxon>Pezizomycotina</taxon>
        <taxon>Sordariomycetes</taxon>
        <taxon>Xylariomycetidae</taxon>
        <taxon>Xylariales</taxon>
        <taxon>Xylariaceae</taxon>
        <taxon>Rosellinia</taxon>
    </lineage>
</organism>
<dbReference type="OrthoDB" id="3485856at2759"/>
<feature type="region of interest" description="Disordered" evidence="1">
    <location>
        <begin position="189"/>
        <end position="234"/>
    </location>
</feature>
<evidence type="ECO:0000313" key="3">
    <source>
        <dbReference type="Proteomes" id="UP000054516"/>
    </source>
</evidence>
<reference evidence="2" key="1">
    <citation type="submission" date="2016-03" db="EMBL/GenBank/DDBJ databases">
        <title>Draft genome sequence of Rosellinia necatrix.</title>
        <authorList>
            <person name="Kanematsu S."/>
        </authorList>
    </citation>
    <scope>NUCLEOTIDE SEQUENCE [LARGE SCALE GENOMIC DNA]</scope>
    <source>
        <strain evidence="2">W97</strain>
    </source>
</reference>
<dbReference type="Proteomes" id="UP000054516">
    <property type="component" value="Unassembled WGS sequence"/>
</dbReference>
<proteinExistence type="predicted"/>
<accession>A0A1W2TKF1</accession>